<feature type="compositionally biased region" description="Basic residues" evidence="5">
    <location>
        <begin position="13"/>
        <end position="23"/>
    </location>
</feature>
<dbReference type="GeneTree" id="ENSGT00940000167837"/>
<reference evidence="6 7" key="1">
    <citation type="journal article" date="2011" name="Proc. Natl. Acad. Sci. U.S.A.">
        <title>Genetic diversity and population structure of the endangered marsupial Sarcophilus harrisii (Tasmanian devil).</title>
        <authorList>
            <person name="Miller W."/>
            <person name="Hayes V.M."/>
            <person name="Ratan A."/>
            <person name="Petersen D.C."/>
            <person name="Wittekindt N.E."/>
            <person name="Miller J."/>
            <person name="Walenz B."/>
            <person name="Knight J."/>
            <person name="Qi J."/>
            <person name="Zhao F."/>
            <person name="Wang Q."/>
            <person name="Bedoya-Reina O.C."/>
            <person name="Katiyar N."/>
            <person name="Tomsho L.P."/>
            <person name="Kasson L.M."/>
            <person name="Hardie R.A."/>
            <person name="Woodbridge P."/>
            <person name="Tindall E.A."/>
            <person name="Bertelsen M.F."/>
            <person name="Dixon D."/>
            <person name="Pyecroft S."/>
            <person name="Helgen K.M."/>
            <person name="Lesk A.M."/>
            <person name="Pringle T.H."/>
            <person name="Patterson N."/>
            <person name="Zhang Y."/>
            <person name="Kreiss A."/>
            <person name="Woods G.M."/>
            <person name="Jones M.E."/>
            <person name="Schuster S.C."/>
        </authorList>
    </citation>
    <scope>NUCLEOTIDE SEQUENCE [LARGE SCALE GENOMIC DNA]</scope>
</reference>
<dbReference type="InterPro" id="IPR000079">
    <property type="entry name" value="HMGN_fam"/>
</dbReference>
<reference evidence="6" key="3">
    <citation type="submission" date="2025-09" db="UniProtKB">
        <authorList>
            <consortium name="Ensembl"/>
        </authorList>
    </citation>
    <scope>IDENTIFICATION</scope>
</reference>
<feature type="compositionally biased region" description="Basic and acidic residues" evidence="5">
    <location>
        <begin position="37"/>
        <end position="51"/>
    </location>
</feature>
<dbReference type="PANTHER" id="PTHR23087:SF27">
    <property type="entry name" value="DRESDEN PROSTATE CARCINOMA PROTEIN 2-RELATED"/>
    <property type="match status" value="1"/>
</dbReference>
<dbReference type="AlphaFoldDB" id="A0A7N4PQM2"/>
<organism evidence="6 7">
    <name type="scientific">Sarcophilus harrisii</name>
    <name type="common">Tasmanian devil</name>
    <name type="synonym">Sarcophilus laniarius</name>
    <dbReference type="NCBI Taxonomy" id="9305"/>
    <lineage>
        <taxon>Eukaryota</taxon>
        <taxon>Metazoa</taxon>
        <taxon>Chordata</taxon>
        <taxon>Craniata</taxon>
        <taxon>Vertebrata</taxon>
        <taxon>Euteleostomi</taxon>
        <taxon>Mammalia</taxon>
        <taxon>Metatheria</taxon>
        <taxon>Dasyuromorphia</taxon>
        <taxon>Dasyuridae</taxon>
        <taxon>Sarcophilus</taxon>
    </lineage>
</organism>
<keyword evidence="7" id="KW-1185">Reference proteome</keyword>
<reference evidence="6" key="2">
    <citation type="submission" date="2025-08" db="UniProtKB">
        <authorList>
            <consortium name="Ensembl"/>
        </authorList>
    </citation>
    <scope>IDENTIFICATION</scope>
</reference>
<evidence type="ECO:0000313" key="6">
    <source>
        <dbReference type="Ensembl" id="ENSSHAP00000041047.1"/>
    </source>
</evidence>
<keyword evidence="3" id="KW-0238">DNA-binding</keyword>
<dbReference type="InParanoid" id="A0A7N4PQM2"/>
<feature type="compositionally biased region" description="Basic and acidic residues" evidence="5">
    <location>
        <begin position="1"/>
        <end position="12"/>
    </location>
</feature>
<dbReference type="Proteomes" id="UP000007648">
    <property type="component" value="Unassembled WGS sequence"/>
</dbReference>
<name>A0A7N4PQM2_SARHA</name>
<dbReference type="Ensembl" id="ENSSHAT00000046264.1">
    <property type="protein sequence ID" value="ENSSHAP00000041047.1"/>
    <property type="gene ID" value="ENSSHAG00000023828.1"/>
</dbReference>
<evidence type="ECO:0000256" key="4">
    <source>
        <dbReference type="ARBA" id="ARBA00023242"/>
    </source>
</evidence>
<dbReference type="PRINTS" id="PR00925">
    <property type="entry name" value="NONHISHMG17"/>
</dbReference>
<proteinExistence type="inferred from homology"/>
<feature type="region of interest" description="Disordered" evidence="5">
    <location>
        <begin position="1"/>
        <end position="66"/>
    </location>
</feature>
<dbReference type="FunCoup" id="A0A7N4PQM2">
    <property type="interactions" value="1742"/>
</dbReference>
<dbReference type="GO" id="GO:0000785">
    <property type="term" value="C:chromatin"/>
    <property type="evidence" value="ECO:0007669"/>
    <property type="project" value="InterPro"/>
</dbReference>
<keyword evidence="4" id="KW-0539">Nucleus</keyword>
<sequence length="100" mass="11418">MPKRKDEGDVKGNKTKVKGKPQRRSTLLSAEPAPPKPEPKPKKAPGKEGRSYPKGKRSTPLRMETTLQRMEIIKQTRQRKLNVLELPSDLCEFLVTVYFC</sequence>
<comment type="similarity">
    <text evidence="2">Belongs to the HMGN family.</text>
</comment>
<comment type="subcellular location">
    <subcellularLocation>
        <location evidence="1">Nucleus</location>
    </subcellularLocation>
</comment>
<evidence type="ECO:0000256" key="1">
    <source>
        <dbReference type="ARBA" id="ARBA00004123"/>
    </source>
</evidence>
<dbReference type="GO" id="GO:0006325">
    <property type="term" value="P:chromatin organization"/>
    <property type="evidence" value="ECO:0007669"/>
    <property type="project" value="TreeGrafter"/>
</dbReference>
<dbReference type="PANTHER" id="PTHR23087">
    <property type="entry name" value="NONHISTONE CHROMOSOMAL PROTEIN HMG"/>
    <property type="match status" value="1"/>
</dbReference>
<dbReference type="SMART" id="SM00527">
    <property type="entry name" value="HMG17"/>
    <property type="match status" value="1"/>
</dbReference>
<evidence type="ECO:0000313" key="7">
    <source>
        <dbReference type="Proteomes" id="UP000007648"/>
    </source>
</evidence>
<protein>
    <submittedName>
        <fullName evidence="6">Uncharacterized protein</fullName>
    </submittedName>
</protein>
<evidence type="ECO:0000256" key="2">
    <source>
        <dbReference type="ARBA" id="ARBA00007696"/>
    </source>
</evidence>
<dbReference type="GO" id="GO:0005634">
    <property type="term" value="C:nucleus"/>
    <property type="evidence" value="ECO:0007669"/>
    <property type="project" value="UniProtKB-SubCell"/>
</dbReference>
<dbReference type="GO" id="GO:0031492">
    <property type="term" value="F:nucleosomal DNA binding"/>
    <property type="evidence" value="ECO:0007669"/>
    <property type="project" value="InterPro"/>
</dbReference>
<dbReference type="Pfam" id="PF01101">
    <property type="entry name" value="HMG14_17"/>
    <property type="match status" value="1"/>
</dbReference>
<evidence type="ECO:0000256" key="5">
    <source>
        <dbReference type="SAM" id="MobiDB-lite"/>
    </source>
</evidence>
<evidence type="ECO:0000256" key="3">
    <source>
        <dbReference type="ARBA" id="ARBA00023125"/>
    </source>
</evidence>
<accession>A0A7N4PQM2</accession>